<comment type="caution">
    <text evidence="1">The sequence shown here is derived from an EMBL/GenBank/DDBJ whole genome shotgun (WGS) entry which is preliminary data.</text>
</comment>
<name>A0A7J7G488_CAMSI</name>
<dbReference type="EMBL" id="JACBKZ010000013">
    <property type="protein sequence ID" value="KAF5935105.1"/>
    <property type="molecule type" value="Genomic_DNA"/>
</dbReference>
<dbReference type="AlphaFoldDB" id="A0A7J7G488"/>
<keyword evidence="2" id="KW-1185">Reference proteome</keyword>
<accession>A0A7J7G488</accession>
<evidence type="ECO:0000313" key="2">
    <source>
        <dbReference type="Proteomes" id="UP000593564"/>
    </source>
</evidence>
<dbReference type="Proteomes" id="UP000593564">
    <property type="component" value="Unassembled WGS sequence"/>
</dbReference>
<organism evidence="1 2">
    <name type="scientific">Camellia sinensis</name>
    <name type="common">Tea plant</name>
    <name type="synonym">Thea sinensis</name>
    <dbReference type="NCBI Taxonomy" id="4442"/>
    <lineage>
        <taxon>Eukaryota</taxon>
        <taxon>Viridiplantae</taxon>
        <taxon>Streptophyta</taxon>
        <taxon>Embryophyta</taxon>
        <taxon>Tracheophyta</taxon>
        <taxon>Spermatophyta</taxon>
        <taxon>Magnoliopsida</taxon>
        <taxon>eudicotyledons</taxon>
        <taxon>Gunneridae</taxon>
        <taxon>Pentapetalae</taxon>
        <taxon>asterids</taxon>
        <taxon>Ericales</taxon>
        <taxon>Theaceae</taxon>
        <taxon>Camellia</taxon>
    </lineage>
</organism>
<proteinExistence type="predicted"/>
<gene>
    <name evidence="1" type="ORF">HYC85_026234</name>
</gene>
<reference evidence="1 2" key="2">
    <citation type="submission" date="2020-07" db="EMBL/GenBank/DDBJ databases">
        <title>Genome assembly of wild tea tree DASZ reveals pedigree and selection history of tea varieties.</title>
        <authorList>
            <person name="Zhang W."/>
        </authorList>
    </citation>
    <scope>NUCLEOTIDE SEQUENCE [LARGE SCALE GENOMIC DNA]</scope>
    <source>
        <strain evidence="2">cv. G240</strain>
        <tissue evidence="1">Leaf</tissue>
    </source>
</reference>
<evidence type="ECO:0000313" key="1">
    <source>
        <dbReference type="EMBL" id="KAF5935105.1"/>
    </source>
</evidence>
<sequence>MLPFPFLQWTLTRTYHGLLITKAMRLLQLNYQHWMFSLKHAKRQNQTDFEVFLNCCRKKLQILLVAAGMDECLASHKSIHKMSVLKPLSASGTELNESPSMHWNQLVAEEVKAISQCASQMKTFIDLSGNSIKLKKAKDAALLIQPF</sequence>
<reference evidence="2" key="1">
    <citation type="journal article" date="2020" name="Nat. Commun.">
        <title>Genome assembly of wild tea tree DASZ reveals pedigree and selection history of tea varieties.</title>
        <authorList>
            <person name="Zhang W."/>
            <person name="Zhang Y."/>
            <person name="Qiu H."/>
            <person name="Guo Y."/>
            <person name="Wan H."/>
            <person name="Zhang X."/>
            <person name="Scossa F."/>
            <person name="Alseekh S."/>
            <person name="Zhang Q."/>
            <person name="Wang P."/>
            <person name="Xu L."/>
            <person name="Schmidt M.H."/>
            <person name="Jia X."/>
            <person name="Li D."/>
            <person name="Zhu A."/>
            <person name="Guo F."/>
            <person name="Chen W."/>
            <person name="Ni D."/>
            <person name="Usadel B."/>
            <person name="Fernie A.R."/>
            <person name="Wen W."/>
        </authorList>
    </citation>
    <scope>NUCLEOTIDE SEQUENCE [LARGE SCALE GENOMIC DNA]</scope>
    <source>
        <strain evidence="2">cv. G240</strain>
    </source>
</reference>
<protein>
    <submittedName>
        <fullName evidence="1">Uncharacterized protein</fullName>
    </submittedName>
</protein>